<dbReference type="PROSITE" id="PS51194">
    <property type="entry name" value="HELICASE_CTER"/>
    <property type="match status" value="1"/>
</dbReference>
<evidence type="ECO:0000259" key="18">
    <source>
        <dbReference type="PROSITE" id="PS51195"/>
    </source>
</evidence>
<feature type="domain" description="DEAD-box RNA helicase Q" evidence="18">
    <location>
        <begin position="327"/>
        <end position="355"/>
    </location>
</feature>
<evidence type="ECO:0000256" key="11">
    <source>
        <dbReference type="ARBA" id="ARBA00038719"/>
    </source>
</evidence>
<feature type="compositionally biased region" description="Basic and acidic residues" evidence="15">
    <location>
        <begin position="57"/>
        <end position="93"/>
    </location>
</feature>
<accession>A0A4S4LRR7</accession>
<sequence length="770" mass="85759">MTSLRQCTYNTTTMASKTEPLSIESLLQKQKEEKEAAAKPKFLSKEERAKLAITKRAQEIKEQNLKDEDSRRDREALEREAEALRHHERERAGGSRYGGGRYDDRYDRDRDRYGRRDNRDRRGGHDEKRPSYQGVPTGPRADRTKGSLSGPAASTASPGAQSSMPPPSAPSSSGPASSASTPDGSNYAPPMTENDLSAIRSRYLGVDKKKRKIRKMNDRKFVFDWDEQEDTFAADAPMAVGSQRQGALVMFGRGHIAGMDDGGATSRKGSGDNLADAMERRKAAKAGYDDRHWTDKPLEEMKERDWRIFREDFNIAARGGGIPHPLRSWKESSIPEQILEVIEKIGYKDPSPIQRQAIPIGLQNRDIIGIAETGSGKTAAFVIPMLSFISKLPPFTDDNRHLGPYSLILAPTRELAQQIESEARKFAAPLGFRCVSIVGGRAVEEQQFNLREGAEIIIATPGRLKDVLERHVLVLSQCRYVVMDEADRMVHLGFEVDLTFILDKLPSEAMEGEDKGEAMDVDGETMVKRGRTRVTTLFSATMPPAVERLARKYLKRPAIITIGEAGRAVDTVEQQVEFVIGEEKKKQRLLEILNSGQYQSPIIVFVNQKKTADMVARDLSRAGWSASTLHSGKNQEQREAALQALRNGEADILVATDLAGRGIDVQDVSLVINFQMANTIEAYVHRIGRTGRAGKQGVSITFLTNDDDEVMYDLRQGKDRIVHASWLSPALIQISKSPVSKVSPELARHEAAQHKVSREMKRKREADDQG</sequence>
<keyword evidence="9" id="KW-0539">Nucleus</keyword>
<evidence type="ECO:0000256" key="5">
    <source>
        <dbReference type="ARBA" id="ARBA00022801"/>
    </source>
</evidence>
<evidence type="ECO:0000256" key="12">
    <source>
        <dbReference type="ARBA" id="ARBA00047984"/>
    </source>
</evidence>
<dbReference type="CDD" id="cd17945">
    <property type="entry name" value="DEADc_DDX23"/>
    <property type="match status" value="1"/>
</dbReference>
<keyword evidence="5 14" id="KW-0378">Hydrolase</keyword>
<evidence type="ECO:0000256" key="14">
    <source>
        <dbReference type="RuleBase" id="RU000492"/>
    </source>
</evidence>
<dbReference type="GO" id="GO:0005524">
    <property type="term" value="F:ATP binding"/>
    <property type="evidence" value="ECO:0007669"/>
    <property type="project" value="UniProtKB-KW"/>
</dbReference>
<comment type="similarity">
    <text evidence="10">Belongs to the DEAD box helicase family. DDX23/PRP28 subfamily.</text>
</comment>
<evidence type="ECO:0000256" key="6">
    <source>
        <dbReference type="ARBA" id="ARBA00022806"/>
    </source>
</evidence>
<dbReference type="PROSITE" id="PS00039">
    <property type="entry name" value="DEAD_ATP_HELICASE"/>
    <property type="match status" value="1"/>
</dbReference>
<dbReference type="EMBL" id="SGPL01000284">
    <property type="protein sequence ID" value="THH14348.1"/>
    <property type="molecule type" value="Genomic_DNA"/>
</dbReference>
<keyword evidence="8" id="KW-0508">mRNA splicing</keyword>
<dbReference type="Pfam" id="PF00271">
    <property type="entry name" value="Helicase_C"/>
    <property type="match status" value="1"/>
</dbReference>
<dbReference type="InterPro" id="IPR014014">
    <property type="entry name" value="RNA_helicase_DEAD_Q_motif"/>
</dbReference>
<feature type="region of interest" description="Disordered" evidence="15">
    <location>
        <begin position="57"/>
        <end position="194"/>
    </location>
</feature>
<evidence type="ECO:0000313" key="20">
    <source>
        <dbReference type="Proteomes" id="UP000310158"/>
    </source>
</evidence>
<dbReference type="InterPro" id="IPR001650">
    <property type="entry name" value="Helicase_C-like"/>
</dbReference>
<dbReference type="CDD" id="cd18787">
    <property type="entry name" value="SF2_C_DEAD"/>
    <property type="match status" value="1"/>
</dbReference>
<feature type="compositionally biased region" description="Low complexity" evidence="15">
    <location>
        <begin position="146"/>
        <end position="163"/>
    </location>
</feature>
<evidence type="ECO:0000256" key="4">
    <source>
        <dbReference type="ARBA" id="ARBA00022741"/>
    </source>
</evidence>
<dbReference type="InterPro" id="IPR057479">
    <property type="entry name" value="PRP28/DDX23-like_helical"/>
</dbReference>
<keyword evidence="6 14" id="KW-0347">Helicase</keyword>
<dbReference type="Pfam" id="PF00270">
    <property type="entry name" value="DEAD"/>
    <property type="match status" value="1"/>
</dbReference>
<dbReference type="GO" id="GO:0008380">
    <property type="term" value="P:RNA splicing"/>
    <property type="evidence" value="ECO:0007669"/>
    <property type="project" value="UniProtKB-KW"/>
</dbReference>
<keyword evidence="3" id="KW-0507">mRNA processing</keyword>
<dbReference type="InterPro" id="IPR027417">
    <property type="entry name" value="P-loop_NTPase"/>
</dbReference>
<evidence type="ECO:0000259" key="17">
    <source>
        <dbReference type="PROSITE" id="PS51194"/>
    </source>
</evidence>
<feature type="region of interest" description="Disordered" evidence="15">
    <location>
        <begin position="743"/>
        <end position="770"/>
    </location>
</feature>
<dbReference type="GO" id="GO:0003724">
    <property type="term" value="F:RNA helicase activity"/>
    <property type="evidence" value="ECO:0007669"/>
    <property type="project" value="UniProtKB-EC"/>
</dbReference>
<comment type="subunit">
    <text evidence="11">Component of the U5 snRNP complex.</text>
</comment>
<dbReference type="PANTHER" id="PTHR47958">
    <property type="entry name" value="ATP-DEPENDENT RNA HELICASE DBP3"/>
    <property type="match status" value="1"/>
</dbReference>
<keyword evidence="20" id="KW-1185">Reference proteome</keyword>
<feature type="short sequence motif" description="Q motif" evidence="13">
    <location>
        <begin position="327"/>
        <end position="355"/>
    </location>
</feature>
<dbReference type="PROSITE" id="PS51192">
    <property type="entry name" value="HELICASE_ATP_BIND_1"/>
    <property type="match status" value="1"/>
</dbReference>
<dbReference type="GO" id="GO:0005634">
    <property type="term" value="C:nucleus"/>
    <property type="evidence" value="ECO:0007669"/>
    <property type="project" value="UniProtKB-SubCell"/>
</dbReference>
<evidence type="ECO:0000256" key="9">
    <source>
        <dbReference type="ARBA" id="ARBA00023242"/>
    </source>
</evidence>
<reference evidence="19 20" key="1">
    <citation type="submission" date="2019-02" db="EMBL/GenBank/DDBJ databases">
        <title>Genome sequencing of the rare red list fungi Bondarzewia mesenterica.</title>
        <authorList>
            <person name="Buettner E."/>
            <person name="Kellner H."/>
        </authorList>
    </citation>
    <scope>NUCLEOTIDE SEQUENCE [LARGE SCALE GENOMIC DNA]</scope>
    <source>
        <strain evidence="19 20">DSM 108281</strain>
    </source>
</reference>
<dbReference type="EC" id="3.6.4.13" evidence="2"/>
<comment type="subcellular location">
    <subcellularLocation>
        <location evidence="1">Nucleus</location>
    </subcellularLocation>
</comment>
<evidence type="ECO:0000256" key="13">
    <source>
        <dbReference type="PROSITE-ProRule" id="PRU00552"/>
    </source>
</evidence>
<evidence type="ECO:0000256" key="1">
    <source>
        <dbReference type="ARBA" id="ARBA00004123"/>
    </source>
</evidence>
<dbReference type="AlphaFoldDB" id="A0A4S4LRR7"/>
<proteinExistence type="inferred from homology"/>
<protein>
    <recommendedName>
        <fullName evidence="2">RNA helicase</fullName>
        <ecNumber evidence="2">3.6.4.13</ecNumber>
    </recommendedName>
</protein>
<dbReference type="PROSITE" id="PS51195">
    <property type="entry name" value="Q_MOTIF"/>
    <property type="match status" value="1"/>
</dbReference>
<feature type="compositionally biased region" description="Low complexity" evidence="15">
    <location>
        <begin position="170"/>
        <end position="185"/>
    </location>
</feature>
<evidence type="ECO:0000256" key="8">
    <source>
        <dbReference type="ARBA" id="ARBA00023187"/>
    </source>
</evidence>
<keyword evidence="7 14" id="KW-0067">ATP-binding</keyword>
<evidence type="ECO:0000256" key="7">
    <source>
        <dbReference type="ARBA" id="ARBA00022840"/>
    </source>
</evidence>
<evidence type="ECO:0000256" key="10">
    <source>
        <dbReference type="ARBA" id="ARBA00037954"/>
    </source>
</evidence>
<dbReference type="OrthoDB" id="196131at2759"/>
<dbReference type="GO" id="GO:0003676">
    <property type="term" value="F:nucleic acid binding"/>
    <property type="evidence" value="ECO:0007669"/>
    <property type="project" value="InterPro"/>
</dbReference>
<dbReference type="GO" id="GO:0006397">
    <property type="term" value="P:mRNA processing"/>
    <property type="evidence" value="ECO:0007669"/>
    <property type="project" value="UniProtKB-KW"/>
</dbReference>
<feature type="compositionally biased region" description="Basic and acidic residues" evidence="15">
    <location>
        <begin position="101"/>
        <end position="130"/>
    </location>
</feature>
<dbReference type="SUPFAM" id="SSF52540">
    <property type="entry name" value="P-loop containing nucleoside triphosphate hydrolases"/>
    <property type="match status" value="1"/>
</dbReference>
<comment type="catalytic activity">
    <reaction evidence="12">
        <text>ATP + H2O = ADP + phosphate + H(+)</text>
        <dbReference type="Rhea" id="RHEA:13065"/>
        <dbReference type="ChEBI" id="CHEBI:15377"/>
        <dbReference type="ChEBI" id="CHEBI:15378"/>
        <dbReference type="ChEBI" id="CHEBI:30616"/>
        <dbReference type="ChEBI" id="CHEBI:43474"/>
        <dbReference type="ChEBI" id="CHEBI:456216"/>
        <dbReference type="EC" id="3.6.4.13"/>
    </reaction>
</comment>
<dbReference type="InterPro" id="IPR014001">
    <property type="entry name" value="Helicase_ATP-bd"/>
</dbReference>
<dbReference type="Proteomes" id="UP000310158">
    <property type="component" value="Unassembled WGS sequence"/>
</dbReference>
<dbReference type="InterPro" id="IPR000629">
    <property type="entry name" value="RNA-helicase_DEAD-box_CS"/>
</dbReference>
<feature type="compositionally biased region" description="Basic and acidic residues" evidence="15">
    <location>
        <begin position="746"/>
        <end position="770"/>
    </location>
</feature>
<dbReference type="InterPro" id="IPR011545">
    <property type="entry name" value="DEAD/DEAH_box_helicase_dom"/>
</dbReference>
<evidence type="ECO:0000259" key="16">
    <source>
        <dbReference type="PROSITE" id="PS51192"/>
    </source>
</evidence>
<dbReference type="Pfam" id="PF25430">
    <property type="entry name" value="DDX23"/>
    <property type="match status" value="1"/>
</dbReference>
<dbReference type="Gene3D" id="3.40.50.300">
    <property type="entry name" value="P-loop containing nucleotide triphosphate hydrolases"/>
    <property type="match status" value="2"/>
</dbReference>
<evidence type="ECO:0000256" key="2">
    <source>
        <dbReference type="ARBA" id="ARBA00012552"/>
    </source>
</evidence>
<organism evidence="19 20">
    <name type="scientific">Bondarzewia mesenterica</name>
    <dbReference type="NCBI Taxonomy" id="1095465"/>
    <lineage>
        <taxon>Eukaryota</taxon>
        <taxon>Fungi</taxon>
        <taxon>Dikarya</taxon>
        <taxon>Basidiomycota</taxon>
        <taxon>Agaricomycotina</taxon>
        <taxon>Agaricomycetes</taxon>
        <taxon>Russulales</taxon>
        <taxon>Bondarzewiaceae</taxon>
        <taxon>Bondarzewia</taxon>
    </lineage>
</organism>
<name>A0A4S4LRR7_9AGAM</name>
<evidence type="ECO:0000256" key="3">
    <source>
        <dbReference type="ARBA" id="ARBA00022664"/>
    </source>
</evidence>
<evidence type="ECO:0000313" key="19">
    <source>
        <dbReference type="EMBL" id="THH14348.1"/>
    </source>
</evidence>
<dbReference type="SMART" id="SM00487">
    <property type="entry name" value="DEXDc"/>
    <property type="match status" value="1"/>
</dbReference>
<dbReference type="SMART" id="SM00490">
    <property type="entry name" value="HELICc"/>
    <property type="match status" value="1"/>
</dbReference>
<evidence type="ECO:0000256" key="15">
    <source>
        <dbReference type="SAM" id="MobiDB-lite"/>
    </source>
</evidence>
<feature type="domain" description="Helicase ATP-binding" evidence="16">
    <location>
        <begin position="358"/>
        <end position="560"/>
    </location>
</feature>
<gene>
    <name evidence="19" type="ORF">EW146_g5978</name>
</gene>
<feature type="domain" description="Helicase C-terminal" evidence="17">
    <location>
        <begin position="584"/>
        <end position="743"/>
    </location>
</feature>
<comment type="caution">
    <text evidence="19">The sequence shown here is derived from an EMBL/GenBank/DDBJ whole genome shotgun (WGS) entry which is preliminary data.</text>
</comment>
<keyword evidence="4 14" id="KW-0547">Nucleotide-binding</keyword>
<dbReference type="GO" id="GO:0016787">
    <property type="term" value="F:hydrolase activity"/>
    <property type="evidence" value="ECO:0007669"/>
    <property type="project" value="UniProtKB-KW"/>
</dbReference>
<dbReference type="FunFam" id="3.40.50.300:FF:000322">
    <property type="entry name" value="probable ATP-dependent RNA helicase DDX23"/>
    <property type="match status" value="1"/>
</dbReference>